<keyword evidence="3" id="KW-1185">Reference proteome</keyword>
<accession>A0ABQ9UMY4</accession>
<feature type="non-terminal residue" evidence="2">
    <location>
        <position position="145"/>
    </location>
</feature>
<feature type="region of interest" description="Disordered" evidence="1">
    <location>
        <begin position="46"/>
        <end position="71"/>
    </location>
</feature>
<reference evidence="2 3" key="1">
    <citation type="submission" date="2023-05" db="EMBL/GenBank/DDBJ databases">
        <title>B98-5 Cell Line De Novo Hybrid Assembly: An Optical Mapping Approach.</title>
        <authorList>
            <person name="Kananen K."/>
            <person name="Auerbach J.A."/>
            <person name="Kautto E."/>
            <person name="Blachly J.S."/>
        </authorList>
    </citation>
    <scope>NUCLEOTIDE SEQUENCE [LARGE SCALE GENOMIC DNA]</scope>
    <source>
        <strain evidence="2">B95-8</strain>
        <tissue evidence="2">Cell line</tissue>
    </source>
</reference>
<sequence length="145" mass="15933">MPGFLQEGLEGEGGESVYWLYQDIDASDPHCAGQEDLFAARVRGTQAPPGLSRASAPARSELKGGESLSHLLPSTMIPSKILVYHQPSSRTRTEVYKPSRRRRKSLGDLFHNGYRVKSGLAAPEKEEPPNFWQSLVSCCGVCASW</sequence>
<comment type="caution">
    <text evidence="2">The sequence shown here is derived from an EMBL/GenBank/DDBJ whole genome shotgun (WGS) entry which is preliminary data.</text>
</comment>
<protein>
    <submittedName>
        <fullName evidence="2">Uncharacterized protein</fullName>
    </submittedName>
</protein>
<evidence type="ECO:0000256" key="1">
    <source>
        <dbReference type="SAM" id="MobiDB-lite"/>
    </source>
</evidence>
<dbReference type="Proteomes" id="UP001266305">
    <property type="component" value="Unassembled WGS sequence"/>
</dbReference>
<evidence type="ECO:0000313" key="2">
    <source>
        <dbReference type="EMBL" id="KAK2098414.1"/>
    </source>
</evidence>
<name>A0ABQ9UMY4_SAGOE</name>
<proteinExistence type="predicted"/>
<gene>
    <name evidence="2" type="ORF">P7K49_023865</name>
</gene>
<evidence type="ECO:0000313" key="3">
    <source>
        <dbReference type="Proteomes" id="UP001266305"/>
    </source>
</evidence>
<organism evidence="2 3">
    <name type="scientific">Saguinus oedipus</name>
    <name type="common">Cotton-top tamarin</name>
    <name type="synonym">Oedipomidas oedipus</name>
    <dbReference type="NCBI Taxonomy" id="9490"/>
    <lineage>
        <taxon>Eukaryota</taxon>
        <taxon>Metazoa</taxon>
        <taxon>Chordata</taxon>
        <taxon>Craniata</taxon>
        <taxon>Vertebrata</taxon>
        <taxon>Euteleostomi</taxon>
        <taxon>Mammalia</taxon>
        <taxon>Eutheria</taxon>
        <taxon>Euarchontoglires</taxon>
        <taxon>Primates</taxon>
        <taxon>Haplorrhini</taxon>
        <taxon>Platyrrhini</taxon>
        <taxon>Cebidae</taxon>
        <taxon>Callitrichinae</taxon>
        <taxon>Saguinus</taxon>
    </lineage>
</organism>
<dbReference type="EMBL" id="JASSZA010000011">
    <property type="protein sequence ID" value="KAK2098414.1"/>
    <property type="molecule type" value="Genomic_DNA"/>
</dbReference>